<keyword evidence="8" id="KW-1185">Reference proteome</keyword>
<dbReference type="SUPFAM" id="SSF49562">
    <property type="entry name" value="C2 domain (Calcium/lipid-binding domain, CaLB)"/>
    <property type="match status" value="1"/>
</dbReference>
<evidence type="ECO:0000256" key="3">
    <source>
        <dbReference type="SAM" id="MobiDB-lite"/>
    </source>
</evidence>
<keyword evidence="2" id="KW-0479">Metal-binding</keyword>
<gene>
    <name evidence="7" type="primary">Contig6834.g7304</name>
    <name evidence="7" type="ORF">STYLEM_3951</name>
</gene>
<reference evidence="7 8" key="1">
    <citation type="submission" date="2014-06" db="EMBL/GenBank/DDBJ databases">
        <authorList>
            <person name="Swart Estienne"/>
        </authorList>
    </citation>
    <scope>NUCLEOTIDE SEQUENCE [LARGE SCALE GENOMIC DNA]</scope>
    <source>
        <strain evidence="7 8">130c</strain>
    </source>
</reference>
<evidence type="ECO:0000256" key="1">
    <source>
        <dbReference type="ARBA" id="ARBA00009048"/>
    </source>
</evidence>
<dbReference type="InterPro" id="IPR045052">
    <property type="entry name" value="Copine"/>
</dbReference>
<evidence type="ECO:0000313" key="7">
    <source>
        <dbReference type="EMBL" id="CDW74967.1"/>
    </source>
</evidence>
<feature type="domain" description="RING-type" evidence="5">
    <location>
        <begin position="729"/>
        <end position="765"/>
    </location>
</feature>
<dbReference type="GO" id="GO:0005886">
    <property type="term" value="C:plasma membrane"/>
    <property type="evidence" value="ECO:0007669"/>
    <property type="project" value="TreeGrafter"/>
</dbReference>
<dbReference type="PANTHER" id="PTHR10857:SF106">
    <property type="entry name" value="C2 DOMAIN-CONTAINING PROTEIN"/>
    <property type="match status" value="1"/>
</dbReference>
<evidence type="ECO:0000256" key="2">
    <source>
        <dbReference type="PROSITE-ProRule" id="PRU00175"/>
    </source>
</evidence>
<dbReference type="SUPFAM" id="SSF57850">
    <property type="entry name" value="RING/U-box"/>
    <property type="match status" value="1"/>
</dbReference>
<evidence type="ECO:0000259" key="5">
    <source>
        <dbReference type="PROSITE" id="PS50089"/>
    </source>
</evidence>
<name>A0A077ZZE8_STYLE</name>
<keyword evidence="2" id="KW-0862">Zinc</keyword>
<feature type="domain" description="C2" evidence="4">
    <location>
        <begin position="33"/>
        <end position="163"/>
    </location>
</feature>
<organism evidence="7 8">
    <name type="scientific">Stylonychia lemnae</name>
    <name type="common">Ciliate</name>
    <dbReference type="NCBI Taxonomy" id="5949"/>
    <lineage>
        <taxon>Eukaryota</taxon>
        <taxon>Sar</taxon>
        <taxon>Alveolata</taxon>
        <taxon>Ciliophora</taxon>
        <taxon>Intramacronucleata</taxon>
        <taxon>Spirotrichea</taxon>
        <taxon>Stichotrichia</taxon>
        <taxon>Sporadotrichida</taxon>
        <taxon>Oxytrichidae</taxon>
        <taxon>Stylonychinae</taxon>
        <taxon>Stylonychia</taxon>
    </lineage>
</organism>
<feature type="region of interest" description="Disordered" evidence="3">
    <location>
        <begin position="679"/>
        <end position="706"/>
    </location>
</feature>
<evidence type="ECO:0000259" key="4">
    <source>
        <dbReference type="PROSITE" id="PS50004"/>
    </source>
</evidence>
<dbReference type="OMA" id="SPTWITK"/>
<evidence type="ECO:0000259" key="6">
    <source>
        <dbReference type="PROSITE" id="PS50234"/>
    </source>
</evidence>
<dbReference type="InterPro" id="IPR013083">
    <property type="entry name" value="Znf_RING/FYVE/PHD"/>
</dbReference>
<dbReference type="InterPro" id="IPR036465">
    <property type="entry name" value="vWFA_dom_sf"/>
</dbReference>
<dbReference type="Pfam" id="PF13920">
    <property type="entry name" value="zf-C3HC4_3"/>
    <property type="match status" value="1"/>
</dbReference>
<evidence type="ECO:0000313" key="8">
    <source>
        <dbReference type="Proteomes" id="UP000039865"/>
    </source>
</evidence>
<dbReference type="InterPro" id="IPR001841">
    <property type="entry name" value="Znf_RING"/>
</dbReference>
<dbReference type="SMART" id="SM00327">
    <property type="entry name" value="VWA"/>
    <property type="match status" value="1"/>
</dbReference>
<dbReference type="InParanoid" id="A0A077ZZE8"/>
<dbReference type="InterPro" id="IPR010734">
    <property type="entry name" value="Copine_C"/>
</dbReference>
<dbReference type="AlphaFoldDB" id="A0A077ZZE8"/>
<dbReference type="SUPFAM" id="SSF53300">
    <property type="entry name" value="vWA-like"/>
    <property type="match status" value="1"/>
</dbReference>
<feature type="compositionally biased region" description="Polar residues" evidence="3">
    <location>
        <begin position="686"/>
        <end position="703"/>
    </location>
</feature>
<accession>A0A077ZZE8</accession>
<dbReference type="PANTHER" id="PTHR10857">
    <property type="entry name" value="COPINE"/>
    <property type="match status" value="1"/>
</dbReference>
<dbReference type="GO" id="GO:0071277">
    <property type="term" value="P:cellular response to calcium ion"/>
    <property type="evidence" value="ECO:0007669"/>
    <property type="project" value="TreeGrafter"/>
</dbReference>
<dbReference type="Proteomes" id="UP000039865">
    <property type="component" value="Unassembled WGS sequence"/>
</dbReference>
<protein>
    <submittedName>
        <fullName evidence="7">Copine viii</fullName>
    </submittedName>
</protein>
<proteinExistence type="inferred from homology"/>
<dbReference type="Pfam" id="PF00168">
    <property type="entry name" value="C2"/>
    <property type="match status" value="1"/>
</dbReference>
<dbReference type="GO" id="GO:0008270">
    <property type="term" value="F:zinc ion binding"/>
    <property type="evidence" value="ECO:0007669"/>
    <property type="project" value="UniProtKB-KW"/>
</dbReference>
<feature type="domain" description="VWFA" evidence="6">
    <location>
        <begin position="329"/>
        <end position="549"/>
    </location>
</feature>
<dbReference type="EMBL" id="CCKQ01003828">
    <property type="protein sequence ID" value="CDW74967.1"/>
    <property type="molecule type" value="Genomic_DNA"/>
</dbReference>
<dbReference type="Gene3D" id="2.60.40.150">
    <property type="entry name" value="C2 domain"/>
    <property type="match status" value="1"/>
</dbReference>
<keyword evidence="2" id="KW-0863">Zinc-finger</keyword>
<dbReference type="Gene3D" id="3.30.40.10">
    <property type="entry name" value="Zinc/RING finger domain, C3HC4 (zinc finger)"/>
    <property type="match status" value="1"/>
</dbReference>
<comment type="similarity">
    <text evidence="1">Belongs to the copine family.</text>
</comment>
<sequence>MGAAIGDTFTCCRKHQNTGSIASSNQKFGIGRDLDEAVLAATKDRMNQAGNLLSMLNLTFSCENLPNLDTFTRTDAMCVIYQQKGNVWHEIGRTEVIMDNLNPKFIKQFTVEYHFEERQKFRVAVYDVDDFTARASLESHDFVGSYEFMLHEIVTSKDQRLRVPLQNDKEKYRKNGFIVITGEEVQGNSNEMLELQLNGNFAQSGFLFFIICKTLPNKESIPMYKSEIKEPVQQGNFSFRWNPFKMLTSALSNEEEDRPINIEIYQSQKNNNHKNLGTGQFTLRQIREGNGQIDVFKIQKKIGSVQIFKYEFFKRYSFLEYVFGGCQINLSIAVDFTLSNGEPTQPDSLHYFDYQRNEYIQAINSVGQILQYYDSDKQIPFYGFGGSIPPYKDRASHCFAVNGDIFNPEVDGIEGVIEAYQHACKNIKLYGPTYFSEVLKMVVDVASNQQVSQENQQYFILLLITDGIINDIQKTIDEVVRGSNLPLSIIIVGVGNENFKSMDVLDADDEPLYSNVHKKYMERDIVQFVPFREFKNNPIQLAKQTLEEVPNQLISYFEKAKIVPKQVREEQKQIIKRQLSRQRTLKEENKQQELPPYFEKLKEEFIQKSIEMGINKQDLLNFLNKESIPELNYEIVLDMRNYKNVLKINPKQNNSNAQIKPNRPQQNYDYKYEDYQEESVHEFDQTDANSRSRIPMQNNNRQSIRSHKTQEVLPKQPPLVHKPSAQDECKICFSNKNNTVLVPCGHKCVCFECSSKIKNICPICRKNVAQVVKVFET</sequence>
<dbReference type="SMART" id="SM00184">
    <property type="entry name" value="RING"/>
    <property type="match status" value="1"/>
</dbReference>
<dbReference type="OrthoDB" id="287121at2759"/>
<dbReference type="GO" id="GO:0005544">
    <property type="term" value="F:calcium-dependent phospholipid binding"/>
    <property type="evidence" value="ECO:0007669"/>
    <property type="project" value="InterPro"/>
</dbReference>
<dbReference type="InterPro" id="IPR002035">
    <property type="entry name" value="VWF_A"/>
</dbReference>
<dbReference type="SMART" id="SM00239">
    <property type="entry name" value="C2"/>
    <property type="match status" value="1"/>
</dbReference>
<dbReference type="Pfam" id="PF07002">
    <property type="entry name" value="Copine"/>
    <property type="match status" value="1"/>
</dbReference>
<dbReference type="PROSITE" id="PS50234">
    <property type="entry name" value="VWFA"/>
    <property type="match status" value="1"/>
</dbReference>
<dbReference type="PROSITE" id="PS50004">
    <property type="entry name" value="C2"/>
    <property type="match status" value="1"/>
</dbReference>
<dbReference type="InterPro" id="IPR035892">
    <property type="entry name" value="C2_domain_sf"/>
</dbReference>
<dbReference type="PROSITE" id="PS50089">
    <property type="entry name" value="ZF_RING_2"/>
    <property type="match status" value="1"/>
</dbReference>
<dbReference type="CDD" id="cd04048">
    <property type="entry name" value="C2A_Copine"/>
    <property type="match status" value="1"/>
</dbReference>
<dbReference type="InterPro" id="IPR000008">
    <property type="entry name" value="C2_dom"/>
</dbReference>